<dbReference type="Gene3D" id="3.20.20.140">
    <property type="entry name" value="Metal-dependent hydrolases"/>
    <property type="match status" value="1"/>
</dbReference>
<protein>
    <recommendedName>
        <fullName evidence="3">Amidohydrolase-related domain-containing protein</fullName>
    </recommendedName>
</protein>
<dbReference type="SUPFAM" id="SSF51556">
    <property type="entry name" value="Metallo-dependent hydrolases"/>
    <property type="match status" value="1"/>
</dbReference>
<sequence length="224" mass="24249">MIDTHLHAWERSRSTYAWMEPESPLARDVPGDEAVAASRAAGFDTQVLVQSDDTVGDTEHLLEVAARHPSVLGVVAWVPLARADRARELLDRWSEGDGVVVGVRSLVHVDPDPALLEAPGTAETLGVLAARGLPLDVPDAWPHHVDQVQRIAGTDGLTVVLDHLGKPPRTRRTGTRGRGRCTRSPPRRAPSPRCRGSTTPGARSPAMRSPSCGTRRSRRSDRTV</sequence>
<dbReference type="InterPro" id="IPR006680">
    <property type="entry name" value="Amidohydro-rel"/>
</dbReference>
<comment type="similarity">
    <text evidence="1">Belongs to the metallo-dependent hydrolases superfamily.</text>
</comment>
<keyword evidence="5" id="KW-1185">Reference proteome</keyword>
<evidence type="ECO:0000256" key="2">
    <source>
        <dbReference type="SAM" id="MobiDB-lite"/>
    </source>
</evidence>
<feature type="compositionally biased region" description="Basic residues" evidence="2">
    <location>
        <begin position="215"/>
        <end position="224"/>
    </location>
</feature>
<dbReference type="GO" id="GO:0016787">
    <property type="term" value="F:hydrolase activity"/>
    <property type="evidence" value="ECO:0007669"/>
    <property type="project" value="InterPro"/>
</dbReference>
<dbReference type="AlphaFoldDB" id="A0AA38CSZ1"/>
<reference evidence="4" key="2">
    <citation type="submission" date="2023-02" db="EMBL/GenBank/DDBJ databases">
        <authorList>
            <person name="Sun Q."/>
            <person name="Mori K."/>
        </authorList>
    </citation>
    <scope>NUCLEOTIDE SEQUENCE</scope>
    <source>
        <strain evidence="4">NBRC 112290</strain>
    </source>
</reference>
<dbReference type="EMBL" id="BSUM01000001">
    <property type="protein sequence ID" value="GMA31974.1"/>
    <property type="molecule type" value="Genomic_DNA"/>
</dbReference>
<evidence type="ECO:0000313" key="4">
    <source>
        <dbReference type="EMBL" id="GMA31974.1"/>
    </source>
</evidence>
<organism evidence="4 5">
    <name type="scientific">Litorihabitans aurantiacus</name>
    <dbReference type="NCBI Taxonomy" id="1930061"/>
    <lineage>
        <taxon>Bacteria</taxon>
        <taxon>Bacillati</taxon>
        <taxon>Actinomycetota</taxon>
        <taxon>Actinomycetes</taxon>
        <taxon>Micrococcales</taxon>
        <taxon>Beutenbergiaceae</taxon>
        <taxon>Litorihabitans</taxon>
    </lineage>
</organism>
<dbReference type="InterPro" id="IPR052350">
    <property type="entry name" value="Metallo-dep_Lactonases"/>
</dbReference>
<feature type="region of interest" description="Disordered" evidence="2">
    <location>
        <begin position="161"/>
        <end position="224"/>
    </location>
</feature>
<evidence type="ECO:0000259" key="3">
    <source>
        <dbReference type="Pfam" id="PF04909"/>
    </source>
</evidence>
<dbReference type="InterPro" id="IPR032466">
    <property type="entry name" value="Metal_Hydrolase"/>
</dbReference>
<dbReference type="Pfam" id="PF04909">
    <property type="entry name" value="Amidohydro_2"/>
    <property type="match status" value="1"/>
</dbReference>
<feature type="domain" description="Amidohydrolase-related" evidence="3">
    <location>
        <begin position="2"/>
        <end position="170"/>
    </location>
</feature>
<gene>
    <name evidence="4" type="ORF">GCM10025875_19660</name>
</gene>
<dbReference type="PANTHER" id="PTHR43569">
    <property type="entry name" value="AMIDOHYDROLASE"/>
    <property type="match status" value="1"/>
</dbReference>
<evidence type="ECO:0000313" key="5">
    <source>
        <dbReference type="Proteomes" id="UP001157161"/>
    </source>
</evidence>
<accession>A0AA38CSZ1</accession>
<reference evidence="4" key="1">
    <citation type="journal article" date="2014" name="Int. J. Syst. Evol. Microbiol.">
        <title>Complete genome sequence of Corynebacterium casei LMG S-19264T (=DSM 44701T), isolated from a smear-ripened cheese.</title>
        <authorList>
            <consortium name="US DOE Joint Genome Institute (JGI-PGF)"/>
            <person name="Walter F."/>
            <person name="Albersmeier A."/>
            <person name="Kalinowski J."/>
            <person name="Ruckert C."/>
        </authorList>
    </citation>
    <scope>NUCLEOTIDE SEQUENCE</scope>
    <source>
        <strain evidence="4">NBRC 112290</strain>
    </source>
</reference>
<comment type="caution">
    <text evidence="4">The sequence shown here is derived from an EMBL/GenBank/DDBJ whole genome shotgun (WGS) entry which is preliminary data.</text>
</comment>
<evidence type="ECO:0000256" key="1">
    <source>
        <dbReference type="ARBA" id="ARBA00038310"/>
    </source>
</evidence>
<name>A0AA38CSZ1_9MICO</name>
<dbReference type="PANTHER" id="PTHR43569:SF2">
    <property type="entry name" value="AMIDOHYDROLASE-RELATED DOMAIN-CONTAINING PROTEIN"/>
    <property type="match status" value="1"/>
</dbReference>
<proteinExistence type="inferred from homology"/>
<dbReference type="Proteomes" id="UP001157161">
    <property type="component" value="Unassembled WGS sequence"/>
</dbReference>
<feature type="compositionally biased region" description="Basic residues" evidence="2">
    <location>
        <begin position="166"/>
        <end position="181"/>
    </location>
</feature>